<evidence type="ECO:0000256" key="1">
    <source>
        <dbReference type="SAM" id="Coils"/>
    </source>
</evidence>
<reference evidence="4" key="1">
    <citation type="journal article" date="2013" name="Nature">
        <title>Draft genome of the wheat A-genome progenitor Triticum urartu.</title>
        <authorList>
            <person name="Ling H.Q."/>
            <person name="Zhao S."/>
            <person name="Liu D."/>
            <person name="Wang J."/>
            <person name="Sun H."/>
            <person name="Zhang C."/>
            <person name="Fan H."/>
            <person name="Li D."/>
            <person name="Dong L."/>
            <person name="Tao Y."/>
            <person name="Gao C."/>
            <person name="Wu H."/>
            <person name="Li Y."/>
            <person name="Cui Y."/>
            <person name="Guo X."/>
            <person name="Zheng S."/>
            <person name="Wang B."/>
            <person name="Yu K."/>
            <person name="Liang Q."/>
            <person name="Yang W."/>
            <person name="Lou X."/>
            <person name="Chen J."/>
            <person name="Feng M."/>
            <person name="Jian J."/>
            <person name="Zhang X."/>
            <person name="Luo G."/>
            <person name="Jiang Y."/>
            <person name="Liu J."/>
            <person name="Wang Z."/>
            <person name="Sha Y."/>
            <person name="Zhang B."/>
            <person name="Wu H."/>
            <person name="Tang D."/>
            <person name="Shen Q."/>
            <person name="Xue P."/>
            <person name="Zou S."/>
            <person name="Wang X."/>
            <person name="Liu X."/>
            <person name="Wang F."/>
            <person name="Yang Y."/>
            <person name="An X."/>
            <person name="Dong Z."/>
            <person name="Zhang K."/>
            <person name="Zhang X."/>
            <person name="Luo M.C."/>
            <person name="Dvorak J."/>
            <person name="Tong Y."/>
            <person name="Wang J."/>
            <person name="Yang H."/>
            <person name="Li Z."/>
            <person name="Wang D."/>
            <person name="Zhang A."/>
            <person name="Wang J."/>
        </authorList>
    </citation>
    <scope>NUCLEOTIDE SEQUENCE</scope>
    <source>
        <strain evidence="4">cv. G1812</strain>
    </source>
</reference>
<evidence type="ECO:0000256" key="2">
    <source>
        <dbReference type="SAM" id="MobiDB-lite"/>
    </source>
</evidence>
<feature type="coiled-coil region" evidence="1">
    <location>
        <begin position="63"/>
        <end position="90"/>
    </location>
</feature>
<keyword evidence="4" id="KW-1185">Reference proteome</keyword>
<organism evidence="3 4">
    <name type="scientific">Triticum urartu</name>
    <name type="common">Red wild einkorn</name>
    <name type="synonym">Crithodium urartu</name>
    <dbReference type="NCBI Taxonomy" id="4572"/>
    <lineage>
        <taxon>Eukaryota</taxon>
        <taxon>Viridiplantae</taxon>
        <taxon>Streptophyta</taxon>
        <taxon>Embryophyta</taxon>
        <taxon>Tracheophyta</taxon>
        <taxon>Spermatophyta</taxon>
        <taxon>Magnoliopsida</taxon>
        <taxon>Liliopsida</taxon>
        <taxon>Poales</taxon>
        <taxon>Poaceae</taxon>
        <taxon>BOP clade</taxon>
        <taxon>Pooideae</taxon>
        <taxon>Triticodae</taxon>
        <taxon>Triticeae</taxon>
        <taxon>Triticinae</taxon>
        <taxon>Triticum</taxon>
    </lineage>
</organism>
<dbReference type="AlphaFoldDB" id="A0A8R7UFR2"/>
<evidence type="ECO:0000313" key="4">
    <source>
        <dbReference type="Proteomes" id="UP000015106"/>
    </source>
</evidence>
<name>A0A8R7UFR2_TRIUA</name>
<feature type="compositionally biased region" description="Polar residues" evidence="2">
    <location>
        <begin position="14"/>
        <end position="32"/>
    </location>
</feature>
<accession>A0A8R7UFR2</accession>
<reference evidence="3" key="2">
    <citation type="submission" date="2018-03" db="EMBL/GenBank/DDBJ databases">
        <title>The Triticum urartu genome reveals the dynamic nature of wheat genome evolution.</title>
        <authorList>
            <person name="Ling H."/>
            <person name="Ma B."/>
            <person name="Shi X."/>
            <person name="Liu H."/>
            <person name="Dong L."/>
            <person name="Sun H."/>
            <person name="Cao Y."/>
            <person name="Gao Q."/>
            <person name="Zheng S."/>
            <person name="Li Y."/>
            <person name="Yu Y."/>
            <person name="Du H."/>
            <person name="Qi M."/>
            <person name="Li Y."/>
            <person name="Yu H."/>
            <person name="Cui Y."/>
            <person name="Wang N."/>
            <person name="Chen C."/>
            <person name="Wu H."/>
            <person name="Zhao Y."/>
            <person name="Zhang J."/>
            <person name="Li Y."/>
            <person name="Zhou W."/>
            <person name="Zhang B."/>
            <person name="Hu W."/>
            <person name="Eijk M."/>
            <person name="Tang J."/>
            <person name="Witsenboer H."/>
            <person name="Zhao S."/>
            <person name="Li Z."/>
            <person name="Zhang A."/>
            <person name="Wang D."/>
            <person name="Liang C."/>
        </authorList>
    </citation>
    <scope>NUCLEOTIDE SEQUENCE [LARGE SCALE GENOMIC DNA]</scope>
    <source>
        <strain evidence="3">cv. G1812</strain>
    </source>
</reference>
<dbReference type="Gramene" id="TuG1812G0500001143.01.T01">
    <property type="protein sequence ID" value="TuG1812G0500001143.01.T01.cds413126"/>
    <property type="gene ID" value="TuG1812G0500001143.01"/>
</dbReference>
<keyword evidence="1" id="KW-0175">Coiled coil</keyword>
<protein>
    <submittedName>
        <fullName evidence="3">Uncharacterized protein</fullName>
    </submittedName>
</protein>
<evidence type="ECO:0000313" key="3">
    <source>
        <dbReference type="EnsemblPlants" id="TuG1812G0500001143.01.T01.cds413126"/>
    </source>
</evidence>
<dbReference type="EnsemblPlants" id="TuG1812G0500001143.01.T01">
    <property type="protein sequence ID" value="TuG1812G0500001143.01.T01.cds413126"/>
    <property type="gene ID" value="TuG1812G0500001143.01"/>
</dbReference>
<feature type="region of interest" description="Disordered" evidence="2">
    <location>
        <begin position="1"/>
        <end position="33"/>
    </location>
</feature>
<dbReference type="Proteomes" id="UP000015106">
    <property type="component" value="Chromosome 5"/>
</dbReference>
<reference evidence="3" key="3">
    <citation type="submission" date="2022-06" db="UniProtKB">
        <authorList>
            <consortium name="EnsemblPlants"/>
        </authorList>
    </citation>
    <scope>IDENTIFICATION</scope>
</reference>
<proteinExistence type="predicted"/>
<sequence>MEQPEPGPLPGSSFIANHVQSQPPVQPTTITKEGNVIRKREVLALSKLRAAAEKREIADQAKFDAAMAKLREEELKILQAEQKRKEEAVAIKLEKEE</sequence>